<dbReference type="SUPFAM" id="SSF51556">
    <property type="entry name" value="Metallo-dependent hydrolases"/>
    <property type="match status" value="1"/>
</dbReference>
<evidence type="ECO:0000256" key="5">
    <source>
        <dbReference type="ARBA" id="ARBA00036696"/>
    </source>
</evidence>
<feature type="signal peptide" evidence="8">
    <location>
        <begin position="1"/>
        <end position="15"/>
    </location>
</feature>
<dbReference type="EMBL" id="NAJM01000020">
    <property type="protein sequence ID" value="RVX70854.1"/>
    <property type="molecule type" value="Genomic_DNA"/>
</dbReference>
<dbReference type="GO" id="GO:0005737">
    <property type="term" value="C:cytoplasm"/>
    <property type="evidence" value="ECO:0007669"/>
    <property type="project" value="InterPro"/>
</dbReference>
<dbReference type="Gene3D" id="2.30.40.10">
    <property type="entry name" value="Urease, subunit C, domain 1"/>
    <property type="match status" value="1"/>
</dbReference>
<dbReference type="InterPro" id="IPR011059">
    <property type="entry name" value="Metal-dep_hydrolase_composite"/>
</dbReference>
<accession>A0A438N5A9</accession>
<dbReference type="NCBIfam" id="TIGR02033">
    <property type="entry name" value="D-hydantoinase"/>
    <property type="match status" value="1"/>
</dbReference>
<dbReference type="FunFam" id="3.20.20.140:FF:000174">
    <property type="entry name" value="Dihydropyrimidinase-related protein 2"/>
    <property type="match status" value="1"/>
</dbReference>
<dbReference type="AlphaFoldDB" id="A0A438N5A9"/>
<name>A0A438N5A9_EXOME</name>
<dbReference type="Gene3D" id="3.20.20.140">
    <property type="entry name" value="Metal-dependent hydrolases"/>
    <property type="match status" value="1"/>
</dbReference>
<keyword evidence="4" id="KW-0378">Hydrolase</keyword>
<dbReference type="GO" id="GO:0004157">
    <property type="term" value="F:dihydropyrimidinase activity"/>
    <property type="evidence" value="ECO:0007669"/>
    <property type="project" value="UniProtKB-EC"/>
</dbReference>
<dbReference type="OrthoDB" id="1924787at2759"/>
<evidence type="ECO:0000256" key="4">
    <source>
        <dbReference type="ARBA" id="ARBA00022801"/>
    </source>
</evidence>
<dbReference type="InterPro" id="IPR032466">
    <property type="entry name" value="Metal_Hydrolase"/>
</dbReference>
<gene>
    <name evidence="10" type="ORF">B0A52_06010</name>
</gene>
<evidence type="ECO:0000259" key="9">
    <source>
        <dbReference type="Pfam" id="PF01979"/>
    </source>
</evidence>
<keyword evidence="3" id="KW-0479">Metal-binding</keyword>
<evidence type="ECO:0000313" key="10">
    <source>
        <dbReference type="EMBL" id="RVX70854.1"/>
    </source>
</evidence>
<dbReference type="CDD" id="cd01314">
    <property type="entry name" value="D-HYD"/>
    <property type="match status" value="1"/>
</dbReference>
<comment type="cofactor">
    <cofactor evidence="1">
        <name>Zn(2+)</name>
        <dbReference type="ChEBI" id="CHEBI:29105"/>
    </cofactor>
</comment>
<evidence type="ECO:0000256" key="8">
    <source>
        <dbReference type="SAM" id="SignalP"/>
    </source>
</evidence>
<keyword evidence="8" id="KW-0732">Signal</keyword>
<dbReference type="PANTHER" id="PTHR11647">
    <property type="entry name" value="HYDRANTOINASE/DIHYDROPYRIMIDINASE FAMILY MEMBER"/>
    <property type="match status" value="1"/>
</dbReference>
<feature type="domain" description="Amidohydrolase-related" evidence="9">
    <location>
        <begin position="70"/>
        <end position="488"/>
    </location>
</feature>
<dbReference type="PANTHER" id="PTHR11647:SF1">
    <property type="entry name" value="COLLAPSIN RESPONSE MEDIATOR PROTEIN"/>
    <property type="match status" value="1"/>
</dbReference>
<dbReference type="InterPro" id="IPR006680">
    <property type="entry name" value="Amidohydro-rel"/>
</dbReference>
<evidence type="ECO:0000256" key="1">
    <source>
        <dbReference type="ARBA" id="ARBA00001947"/>
    </source>
</evidence>
<sequence>MSLLFLVHWAELWFRVPMDLDLVIRNGTVVSASDILHECDIGIKDGTIVVVGKNLPARAGTEEVNAGGALVTPGGVDSHCHLSQFYDPGPGQEQKTQVTDGNIPAEFNFAGDDYESGSRSAIAGGTTTIMSFAVQYRDDESLKPVIEEYHKLAQGKAYCDYSFHLIVTNPTPTVLKDDLPQLITHYGLSSIKIFMTYESAKLSDYQILGVLNAARSIGITTMVHAENGDVVEYLTEQLEANNMVQPHHHGTSRPPLVEAEATNRAVALAELMSAPVLLVHVSSALATKVIRKAQTRGLFVHGETCPHYLFLLAEKMNQTGFGGAKFVCSPPLRETSADLDAIWQGVQNGTFTTISSDHAATRYDHPNGKMKGFCNHGPHGKFKYIPNGLPGLETRLPLLFTGGVLSGRISPQKFVELTSSNPAKLYGLTRKGAIAPGMDADITIWYPQDQFEPFRLSNDMLHHAIDYTPYEGFEFRNWPRYTFLRGQLMFAEGKLVGPRGAGAFVRRTPSVLAACKPATQTQWLN</sequence>
<reference evidence="10 11" key="1">
    <citation type="submission" date="2017-03" db="EMBL/GenBank/DDBJ databases">
        <title>Genomes of endolithic fungi from Antarctica.</title>
        <authorList>
            <person name="Coleine C."/>
            <person name="Masonjones S."/>
            <person name="Stajich J.E."/>
        </authorList>
    </citation>
    <scope>NUCLEOTIDE SEQUENCE [LARGE SCALE GENOMIC DNA]</scope>
    <source>
        <strain evidence="10 11">CCFEE 6314</strain>
    </source>
</reference>
<dbReference type="EC" id="3.5.2.2" evidence="6"/>
<evidence type="ECO:0000313" key="11">
    <source>
        <dbReference type="Proteomes" id="UP000288859"/>
    </source>
</evidence>
<dbReference type="InterPro" id="IPR050378">
    <property type="entry name" value="Metallo-dep_Hydrolases_sf"/>
</dbReference>
<feature type="chain" id="PRO_5019261760" description="dihydropyrimidinase" evidence="8">
    <location>
        <begin position="16"/>
        <end position="525"/>
    </location>
</feature>
<dbReference type="Pfam" id="PF01979">
    <property type="entry name" value="Amidohydro_1"/>
    <property type="match status" value="1"/>
</dbReference>
<comment type="caution">
    <text evidence="10">The sequence shown here is derived from an EMBL/GenBank/DDBJ whole genome shotgun (WGS) entry which is preliminary data.</text>
</comment>
<evidence type="ECO:0000256" key="7">
    <source>
        <dbReference type="PIRSR" id="PIRSR611778-50"/>
    </source>
</evidence>
<organism evidence="10 11">
    <name type="scientific">Exophiala mesophila</name>
    <name type="common">Black yeast-like fungus</name>
    <dbReference type="NCBI Taxonomy" id="212818"/>
    <lineage>
        <taxon>Eukaryota</taxon>
        <taxon>Fungi</taxon>
        <taxon>Dikarya</taxon>
        <taxon>Ascomycota</taxon>
        <taxon>Pezizomycotina</taxon>
        <taxon>Eurotiomycetes</taxon>
        <taxon>Chaetothyriomycetidae</taxon>
        <taxon>Chaetothyriales</taxon>
        <taxon>Herpotrichiellaceae</taxon>
        <taxon>Exophiala</taxon>
    </lineage>
</organism>
<dbReference type="Proteomes" id="UP000288859">
    <property type="component" value="Unassembled WGS sequence"/>
</dbReference>
<comment type="similarity">
    <text evidence="2">Belongs to the metallo-dependent hydrolases superfamily. Hydantoinase/dihydropyrimidinase family.</text>
</comment>
<comment type="PTM">
    <text evidence="7">Carbamylation allows a single lysine to coordinate two divalent metal cations.</text>
</comment>
<dbReference type="VEuPathDB" id="FungiDB:PV10_04011"/>
<protein>
    <recommendedName>
        <fullName evidence="6">dihydropyrimidinase</fullName>
        <ecNumber evidence="6">3.5.2.2</ecNumber>
    </recommendedName>
</protein>
<proteinExistence type="inferred from homology"/>
<feature type="modified residue" description="N6-carboxylysine" evidence="7">
    <location>
        <position position="192"/>
    </location>
</feature>
<dbReference type="InterPro" id="IPR011778">
    <property type="entry name" value="Hydantoinase/dihydroPyrase"/>
</dbReference>
<dbReference type="SUPFAM" id="SSF51338">
    <property type="entry name" value="Composite domain of metallo-dependent hydrolases"/>
    <property type="match status" value="1"/>
</dbReference>
<dbReference type="GO" id="GO:0046872">
    <property type="term" value="F:metal ion binding"/>
    <property type="evidence" value="ECO:0007669"/>
    <property type="project" value="UniProtKB-KW"/>
</dbReference>
<comment type="catalytic activity">
    <reaction evidence="5">
        <text>5,6-dihydrouracil + H2O = 3-(carbamoylamino)propanoate + H(+)</text>
        <dbReference type="Rhea" id="RHEA:16121"/>
        <dbReference type="ChEBI" id="CHEBI:11892"/>
        <dbReference type="ChEBI" id="CHEBI:15377"/>
        <dbReference type="ChEBI" id="CHEBI:15378"/>
        <dbReference type="ChEBI" id="CHEBI:15901"/>
        <dbReference type="EC" id="3.5.2.2"/>
    </reaction>
</comment>
<evidence type="ECO:0000256" key="6">
    <source>
        <dbReference type="ARBA" id="ARBA00039113"/>
    </source>
</evidence>
<evidence type="ECO:0000256" key="3">
    <source>
        <dbReference type="ARBA" id="ARBA00022723"/>
    </source>
</evidence>
<evidence type="ECO:0000256" key="2">
    <source>
        <dbReference type="ARBA" id="ARBA00008829"/>
    </source>
</evidence>